<dbReference type="Pfam" id="PF08436">
    <property type="entry name" value="DXP_redisom_C"/>
    <property type="match status" value="1"/>
</dbReference>
<feature type="binding site" evidence="9">
    <location>
        <position position="9"/>
    </location>
    <ligand>
        <name>NADPH</name>
        <dbReference type="ChEBI" id="CHEBI:57783"/>
    </ligand>
</feature>
<evidence type="ECO:0000313" key="13">
    <source>
        <dbReference type="EMBL" id="XAM18616.1"/>
    </source>
</evidence>
<dbReference type="SUPFAM" id="SSF55347">
    <property type="entry name" value="Glyceraldehyde-3-phosphate dehydrogenase-like, C-terminal domain"/>
    <property type="match status" value="1"/>
</dbReference>
<feature type="binding site" evidence="9">
    <location>
        <position position="32"/>
    </location>
    <ligand>
        <name>NADPH</name>
        <dbReference type="ChEBI" id="CHEBI:57783"/>
    </ligand>
</feature>
<evidence type="ECO:0000256" key="8">
    <source>
        <dbReference type="ARBA" id="ARBA00048543"/>
    </source>
</evidence>
<reference evidence="13 14" key="1">
    <citation type="submission" date="2024-02" db="EMBL/GenBank/DDBJ databases">
        <title>Genome and pathogenicity analysis of Helicobacter mastomyrinus isolated from mice.</title>
        <authorList>
            <person name="Zhu L."/>
        </authorList>
    </citation>
    <scope>NUCLEOTIDE SEQUENCE [LARGE SCALE GENOMIC DNA]</scope>
    <source>
        <strain evidence="13 14">Hm-17</strain>
    </source>
</reference>
<name>A0ABZ3F6B5_9HELI</name>
<feature type="binding site" evidence="9">
    <location>
        <position position="192"/>
    </location>
    <ligand>
        <name>1-deoxy-D-xylulose 5-phosphate</name>
        <dbReference type="ChEBI" id="CHEBI:57792"/>
    </ligand>
</feature>
<evidence type="ECO:0000256" key="1">
    <source>
        <dbReference type="ARBA" id="ARBA00005094"/>
    </source>
</evidence>
<dbReference type="Proteomes" id="UP001434737">
    <property type="component" value="Chromosome"/>
</dbReference>
<feature type="binding site" evidence="9">
    <location>
        <position position="135"/>
    </location>
    <ligand>
        <name>Mn(2+)</name>
        <dbReference type="ChEBI" id="CHEBI:29035"/>
    </ligand>
</feature>
<dbReference type="Pfam" id="PF02670">
    <property type="entry name" value="DXP_reductoisom"/>
    <property type="match status" value="1"/>
</dbReference>
<feature type="binding site" evidence="9">
    <location>
        <position position="8"/>
    </location>
    <ligand>
        <name>NADPH</name>
        <dbReference type="ChEBI" id="CHEBI:57783"/>
    </ligand>
</feature>
<dbReference type="InterPro" id="IPR036291">
    <property type="entry name" value="NAD(P)-bd_dom_sf"/>
</dbReference>
<dbReference type="InterPro" id="IPR013512">
    <property type="entry name" value="DXP_reductoisomerase_N"/>
</dbReference>
<dbReference type="SUPFAM" id="SSF69055">
    <property type="entry name" value="1-deoxy-D-xylulose-5-phosphate reductoisomerase, C-terminal domain"/>
    <property type="match status" value="1"/>
</dbReference>
<feature type="binding site" evidence="9">
    <location>
        <position position="113"/>
    </location>
    <ligand>
        <name>NADPH</name>
        <dbReference type="ChEBI" id="CHEBI:57783"/>
    </ligand>
</feature>
<feature type="binding site" evidence="9">
    <location>
        <position position="133"/>
    </location>
    <ligand>
        <name>Mn(2+)</name>
        <dbReference type="ChEBI" id="CHEBI:29035"/>
    </ligand>
</feature>
<feature type="binding site" evidence="9">
    <location>
        <position position="10"/>
    </location>
    <ligand>
        <name>NADPH</name>
        <dbReference type="ChEBI" id="CHEBI:57783"/>
    </ligand>
</feature>
<dbReference type="InterPro" id="IPR026877">
    <property type="entry name" value="DXPR_C"/>
</dbReference>
<dbReference type="EC" id="1.1.1.267" evidence="9"/>
<dbReference type="InterPro" id="IPR003821">
    <property type="entry name" value="DXP_reductoisomerase"/>
</dbReference>
<dbReference type="RefSeq" id="WP_300447811.1">
    <property type="nucleotide sequence ID" value="NZ_CP145316.1"/>
</dbReference>
<evidence type="ECO:0000256" key="9">
    <source>
        <dbReference type="HAMAP-Rule" id="MF_00183"/>
    </source>
</evidence>
<feature type="binding site" evidence="9">
    <location>
        <position position="115"/>
    </location>
    <ligand>
        <name>NADPH</name>
        <dbReference type="ChEBI" id="CHEBI:57783"/>
    </ligand>
</feature>
<dbReference type="InterPro" id="IPR036169">
    <property type="entry name" value="DXPR_C_sf"/>
</dbReference>
<feature type="domain" description="DXP reductoisomerase C-terminal" evidence="12">
    <location>
        <begin position="239"/>
        <end position="356"/>
    </location>
</feature>
<keyword evidence="4 9" id="KW-0521">NADP</keyword>
<dbReference type="SUPFAM" id="SSF51735">
    <property type="entry name" value="NAD(P)-binding Rossmann-fold domains"/>
    <property type="match status" value="1"/>
</dbReference>
<keyword evidence="3 9" id="KW-0479">Metal-binding</keyword>
<feature type="binding site" evidence="9">
    <location>
        <position position="201"/>
    </location>
    <ligand>
        <name>Mn(2+)</name>
        <dbReference type="ChEBI" id="CHEBI:29035"/>
    </ligand>
</feature>
<comment type="function">
    <text evidence="9">Catalyzes the NADPH-dependent rearrangement and reduction of 1-deoxy-D-xylulose-5-phosphate (DXP) to 2-C-methyl-D-erythritol 4-phosphate (MEP).</text>
</comment>
<dbReference type="Gene3D" id="1.10.1740.10">
    <property type="match status" value="1"/>
</dbReference>
<feature type="binding site" evidence="9">
    <location>
        <position position="156"/>
    </location>
    <ligand>
        <name>1-deoxy-D-xylulose 5-phosphate</name>
        <dbReference type="ChEBI" id="CHEBI:57792"/>
    </ligand>
</feature>
<feature type="binding site" evidence="9">
    <location>
        <position position="134"/>
    </location>
    <ligand>
        <name>1-deoxy-D-xylulose 5-phosphate</name>
        <dbReference type="ChEBI" id="CHEBI:57792"/>
    </ligand>
</feature>
<dbReference type="Gene3D" id="3.40.50.720">
    <property type="entry name" value="NAD(P)-binding Rossmann-like Domain"/>
    <property type="match status" value="1"/>
</dbReference>
<organism evidence="13 14">
    <name type="scientific">Helicobacter mastomyrinus</name>
    <dbReference type="NCBI Taxonomy" id="287948"/>
    <lineage>
        <taxon>Bacteria</taxon>
        <taxon>Pseudomonadati</taxon>
        <taxon>Campylobacterota</taxon>
        <taxon>Epsilonproteobacteria</taxon>
        <taxon>Campylobacterales</taxon>
        <taxon>Helicobacteraceae</taxon>
        <taxon>Helicobacter</taxon>
    </lineage>
</organism>
<feature type="binding site" evidence="9">
    <location>
        <position position="198"/>
    </location>
    <ligand>
        <name>1-deoxy-D-xylulose 5-phosphate</name>
        <dbReference type="ChEBI" id="CHEBI:57792"/>
    </ligand>
</feature>
<feature type="binding site" evidence="9">
    <location>
        <position position="33"/>
    </location>
    <ligand>
        <name>NADPH</name>
        <dbReference type="ChEBI" id="CHEBI:57783"/>
    </ligand>
</feature>
<keyword evidence="14" id="KW-1185">Reference proteome</keyword>
<evidence type="ECO:0000313" key="14">
    <source>
        <dbReference type="Proteomes" id="UP001434737"/>
    </source>
</evidence>
<feature type="binding site" evidence="9">
    <location>
        <position position="179"/>
    </location>
    <ligand>
        <name>1-deoxy-D-xylulose 5-phosphate</name>
        <dbReference type="ChEBI" id="CHEBI:57792"/>
    </ligand>
</feature>
<dbReference type="PANTHER" id="PTHR30525:SF0">
    <property type="entry name" value="1-DEOXY-D-XYLULOSE 5-PHOSPHATE REDUCTOISOMERASE, CHLOROPLASTIC"/>
    <property type="match status" value="1"/>
</dbReference>
<dbReference type="PIRSF" id="PIRSF006205">
    <property type="entry name" value="Dxp_reductismrs"/>
    <property type="match status" value="1"/>
</dbReference>
<dbReference type="NCBIfam" id="TIGR00243">
    <property type="entry name" value="Dxr"/>
    <property type="match status" value="1"/>
</dbReference>
<evidence type="ECO:0000256" key="4">
    <source>
        <dbReference type="ARBA" id="ARBA00022857"/>
    </source>
</evidence>
<dbReference type="EMBL" id="CP145316">
    <property type="protein sequence ID" value="XAM18616.1"/>
    <property type="molecule type" value="Genomic_DNA"/>
</dbReference>
<feature type="binding site" evidence="9">
    <location>
        <position position="31"/>
    </location>
    <ligand>
        <name>NADPH</name>
        <dbReference type="ChEBI" id="CHEBI:57783"/>
    </ligand>
</feature>
<feature type="binding site" evidence="9">
    <location>
        <position position="7"/>
    </location>
    <ligand>
        <name>NADPH</name>
        <dbReference type="ChEBI" id="CHEBI:57783"/>
    </ligand>
</feature>
<protein>
    <recommendedName>
        <fullName evidence="9">1-deoxy-D-xylulose 5-phosphate reductoisomerase</fullName>
        <shortName evidence="9">DXP reductoisomerase</shortName>
        <ecNumber evidence="9">1.1.1.267</ecNumber>
    </recommendedName>
    <alternativeName>
        <fullName evidence="9">1-deoxyxylulose-5-phosphate reductoisomerase</fullName>
    </alternativeName>
    <alternativeName>
        <fullName evidence="9">2-C-methyl-D-erythritol 4-phosphate synthase</fullName>
    </alternativeName>
</protein>
<evidence type="ECO:0000259" key="12">
    <source>
        <dbReference type="Pfam" id="PF13288"/>
    </source>
</evidence>
<evidence type="ECO:0000256" key="6">
    <source>
        <dbReference type="ARBA" id="ARBA00023211"/>
    </source>
</evidence>
<comment type="cofactor">
    <cofactor evidence="9">
        <name>Mg(2+)</name>
        <dbReference type="ChEBI" id="CHEBI:18420"/>
    </cofactor>
    <cofactor evidence="9">
        <name>Mn(2+)</name>
        <dbReference type="ChEBI" id="CHEBI:29035"/>
    </cofactor>
</comment>
<evidence type="ECO:0000259" key="11">
    <source>
        <dbReference type="Pfam" id="PF08436"/>
    </source>
</evidence>
<feature type="binding site" evidence="9">
    <location>
        <position position="201"/>
    </location>
    <ligand>
        <name>1-deoxy-D-xylulose 5-phosphate</name>
        <dbReference type="ChEBI" id="CHEBI:57792"/>
    </ligand>
</feature>
<dbReference type="HAMAP" id="MF_00183">
    <property type="entry name" value="DXP_reductoisom"/>
    <property type="match status" value="1"/>
</dbReference>
<keyword evidence="5 9" id="KW-0560">Oxidoreductase</keyword>
<feature type="binding site" evidence="9">
    <location>
        <position position="197"/>
    </location>
    <ligand>
        <name>1-deoxy-D-xylulose 5-phosphate</name>
        <dbReference type="ChEBI" id="CHEBI:57792"/>
    </ligand>
</feature>
<evidence type="ECO:0000259" key="10">
    <source>
        <dbReference type="Pfam" id="PF02670"/>
    </source>
</evidence>
<evidence type="ECO:0000256" key="3">
    <source>
        <dbReference type="ARBA" id="ARBA00022723"/>
    </source>
</evidence>
<evidence type="ECO:0000256" key="5">
    <source>
        <dbReference type="ARBA" id="ARBA00023002"/>
    </source>
</evidence>
<evidence type="ECO:0000256" key="7">
    <source>
        <dbReference type="ARBA" id="ARBA00023229"/>
    </source>
</evidence>
<dbReference type="PANTHER" id="PTHR30525">
    <property type="entry name" value="1-DEOXY-D-XYLULOSE 5-PHOSPHATE REDUCTOISOMERASE"/>
    <property type="match status" value="1"/>
</dbReference>
<comment type="similarity">
    <text evidence="2 9">Belongs to the DXR family.</text>
</comment>
<proteinExistence type="inferred from homology"/>
<dbReference type="InterPro" id="IPR013644">
    <property type="entry name" value="DXP_reductoisomerase_C"/>
</dbReference>
<sequence length="371" mass="41150">MILLGSTGSIGTNALEIAAAFSIRIESLCAGRNISLLNQQIAQYNPKNVCIAHKADSIRLIKGDYRLFYGAEGILEMIESSQSTLVLNALVGFAGLAPSFKALQCGKKLALANKESLVNAGWLLQKEQITPIDSEHFGLWYLTQNRPINELYITASGGAFRDYPLDKIACASPQEALKHPNWQMGQKITIDSATMANKLFEILEARWLFNTQHIDAFIESSSSIHALVEHPDGSIIAHISNPDMKLPIAYALNPILASQHRYIKPLSLTSLNLCLKPIDPHRYPLWNLKDEILQTPQKGIVLNASNEVAVQYFLANSIPFGAISTLIAAIMEQFADFNFNSLNDLNSITALDRQVRINSQEWLKQQNYTLS</sequence>
<keyword evidence="9" id="KW-0460">Magnesium</keyword>
<comment type="pathway">
    <text evidence="1 9">Isoprenoid biosynthesis; isopentenyl diphosphate biosynthesis via DXP pathway; isopentenyl diphosphate from 1-deoxy-D-xylulose 5-phosphate: step 1/6.</text>
</comment>
<dbReference type="Pfam" id="PF13288">
    <property type="entry name" value="DXPR_C"/>
    <property type="match status" value="1"/>
</dbReference>
<evidence type="ECO:0000256" key="2">
    <source>
        <dbReference type="ARBA" id="ARBA00006825"/>
    </source>
</evidence>
<feature type="binding site" evidence="9">
    <location>
        <position position="114"/>
    </location>
    <ligand>
        <name>1-deoxy-D-xylulose 5-phosphate</name>
        <dbReference type="ChEBI" id="CHEBI:57792"/>
    </ligand>
</feature>
<feature type="binding site" evidence="9">
    <location>
        <position position="135"/>
    </location>
    <ligand>
        <name>1-deoxy-D-xylulose 5-phosphate</name>
        <dbReference type="ChEBI" id="CHEBI:57792"/>
    </ligand>
</feature>
<dbReference type="GO" id="GO:0030604">
    <property type="term" value="F:1-deoxy-D-xylulose-5-phosphate reductoisomerase activity"/>
    <property type="evidence" value="ECO:0007669"/>
    <property type="project" value="UniProtKB-EC"/>
</dbReference>
<gene>
    <name evidence="9 13" type="primary">dxr</name>
    <name evidence="13" type="ORF">V3I05_02745</name>
</gene>
<keyword evidence="6 9" id="KW-0464">Manganese</keyword>
<accession>A0ABZ3F6B5</accession>
<comment type="catalytic activity">
    <reaction evidence="8">
        <text>2-C-methyl-D-erythritol 4-phosphate + NADP(+) = 1-deoxy-D-xylulose 5-phosphate + NADPH + H(+)</text>
        <dbReference type="Rhea" id="RHEA:13717"/>
        <dbReference type="ChEBI" id="CHEBI:15378"/>
        <dbReference type="ChEBI" id="CHEBI:57783"/>
        <dbReference type="ChEBI" id="CHEBI:57792"/>
        <dbReference type="ChEBI" id="CHEBI:58262"/>
        <dbReference type="ChEBI" id="CHEBI:58349"/>
        <dbReference type="EC" id="1.1.1.267"/>
    </reaction>
    <physiologicalReaction direction="right-to-left" evidence="8">
        <dbReference type="Rhea" id="RHEA:13719"/>
    </physiologicalReaction>
</comment>
<feature type="domain" description="1-deoxy-D-xylulose 5-phosphate reductoisomerase C-terminal" evidence="11">
    <location>
        <begin position="129"/>
        <end position="209"/>
    </location>
</feature>
<feature type="binding site" evidence="9">
    <location>
        <position position="185"/>
    </location>
    <ligand>
        <name>NADPH</name>
        <dbReference type="ChEBI" id="CHEBI:57783"/>
    </ligand>
</feature>
<keyword evidence="7 9" id="KW-0414">Isoprene biosynthesis</keyword>
<feature type="domain" description="1-deoxy-D-xylulose 5-phosphate reductoisomerase N-terminal" evidence="10">
    <location>
        <begin position="1"/>
        <end position="121"/>
    </location>
</feature>